<accession>A0ABR2I736</accession>
<evidence type="ECO:0000259" key="6">
    <source>
        <dbReference type="PROSITE" id="PS50011"/>
    </source>
</evidence>
<dbReference type="PANTHER" id="PTHR24345:SF0">
    <property type="entry name" value="CELL CYCLE SERINE_THREONINE-PROTEIN KINASE CDC5_MSD2"/>
    <property type="match status" value="1"/>
</dbReference>
<dbReference type="InterPro" id="IPR020635">
    <property type="entry name" value="Tyr_kinase_cat_dom"/>
</dbReference>
<evidence type="ECO:0000256" key="4">
    <source>
        <dbReference type="ARBA" id="ARBA00022777"/>
    </source>
</evidence>
<reference evidence="7 8" key="1">
    <citation type="submission" date="2024-04" db="EMBL/GenBank/DDBJ databases">
        <title>Tritrichomonas musculus Genome.</title>
        <authorList>
            <person name="Alves-Ferreira E."/>
            <person name="Grigg M."/>
            <person name="Lorenzi H."/>
            <person name="Galac M."/>
        </authorList>
    </citation>
    <scope>NUCLEOTIDE SEQUENCE [LARGE SCALE GENOMIC DNA]</scope>
    <source>
        <strain evidence="7 8">EAF2021</strain>
    </source>
</reference>
<proteinExistence type="predicted"/>
<sequence>MSSTNAQNSKGLNPCEVFLSDYQYKGYHPLNDKIILYSDNYEKNYFAAQFIPYAPGNQDQEPNFYFNREIALYKQVNEDNLPFVPLVKYIPPTPEYEGLIFTKFMRGSSLMHQIKIQKTANQPSKSTTYSLLNLEKIDSPFDDFEDDFSDHPIKASKSIIIEDFKYNNANKMINIYGISVAVSVLQKLNIMHRDIRPENILLDENCKPYLSDFGLARKVIGKQQMSGIRGTSPYIALEMFTEERKADISSDIFSLGVTMIMILQGEVTINDDSGRAVNAYTLKQLKLVKLLRQKKYNLPTNIPESLNNLIDRCLNVDPDQRPKIGDILDVLVNDQVIAFGGNEYKEYIEEMRSKLQ</sequence>
<dbReference type="PROSITE" id="PS50011">
    <property type="entry name" value="PROTEIN_KINASE_DOM"/>
    <property type="match status" value="1"/>
</dbReference>
<dbReference type="EMBL" id="JAPFFF010000019">
    <property type="protein sequence ID" value="KAK8858298.1"/>
    <property type="molecule type" value="Genomic_DNA"/>
</dbReference>
<keyword evidence="5" id="KW-0067">ATP-binding</keyword>
<comment type="caution">
    <text evidence="7">The sequence shown here is derived from an EMBL/GenBank/DDBJ whole genome shotgun (WGS) entry which is preliminary data.</text>
</comment>
<feature type="domain" description="Protein kinase" evidence="6">
    <location>
        <begin position="1"/>
        <end position="337"/>
    </location>
</feature>
<dbReference type="InterPro" id="IPR011009">
    <property type="entry name" value="Kinase-like_dom_sf"/>
</dbReference>
<dbReference type="SUPFAM" id="SSF56112">
    <property type="entry name" value="Protein kinase-like (PK-like)"/>
    <property type="match status" value="1"/>
</dbReference>
<dbReference type="Pfam" id="PF00069">
    <property type="entry name" value="Pkinase"/>
    <property type="match status" value="1"/>
</dbReference>
<dbReference type="Proteomes" id="UP001470230">
    <property type="component" value="Unassembled WGS sequence"/>
</dbReference>
<evidence type="ECO:0000256" key="1">
    <source>
        <dbReference type="ARBA" id="ARBA00022527"/>
    </source>
</evidence>
<dbReference type="PROSITE" id="PS00109">
    <property type="entry name" value="PROTEIN_KINASE_TYR"/>
    <property type="match status" value="1"/>
</dbReference>
<protein>
    <recommendedName>
        <fullName evidence="6">Protein kinase domain-containing protein</fullName>
    </recommendedName>
</protein>
<evidence type="ECO:0000313" key="7">
    <source>
        <dbReference type="EMBL" id="KAK8858298.1"/>
    </source>
</evidence>
<evidence type="ECO:0000256" key="3">
    <source>
        <dbReference type="ARBA" id="ARBA00022741"/>
    </source>
</evidence>
<keyword evidence="4" id="KW-0418">Kinase</keyword>
<dbReference type="PANTHER" id="PTHR24345">
    <property type="entry name" value="SERINE/THREONINE-PROTEIN KINASE PLK"/>
    <property type="match status" value="1"/>
</dbReference>
<organism evidence="7 8">
    <name type="scientific">Tritrichomonas musculus</name>
    <dbReference type="NCBI Taxonomy" id="1915356"/>
    <lineage>
        <taxon>Eukaryota</taxon>
        <taxon>Metamonada</taxon>
        <taxon>Parabasalia</taxon>
        <taxon>Tritrichomonadida</taxon>
        <taxon>Tritrichomonadidae</taxon>
        <taxon>Tritrichomonas</taxon>
    </lineage>
</organism>
<dbReference type="InterPro" id="IPR000719">
    <property type="entry name" value="Prot_kinase_dom"/>
</dbReference>
<dbReference type="SMART" id="SM00219">
    <property type="entry name" value="TyrKc"/>
    <property type="match status" value="1"/>
</dbReference>
<dbReference type="Gene3D" id="1.10.510.10">
    <property type="entry name" value="Transferase(Phosphotransferase) domain 1"/>
    <property type="match status" value="1"/>
</dbReference>
<name>A0ABR2I736_9EUKA</name>
<keyword evidence="1" id="KW-0723">Serine/threonine-protein kinase</keyword>
<evidence type="ECO:0000256" key="5">
    <source>
        <dbReference type="ARBA" id="ARBA00022840"/>
    </source>
</evidence>
<keyword evidence="3" id="KW-0547">Nucleotide-binding</keyword>
<evidence type="ECO:0000313" key="8">
    <source>
        <dbReference type="Proteomes" id="UP001470230"/>
    </source>
</evidence>
<keyword evidence="2" id="KW-0808">Transferase</keyword>
<evidence type="ECO:0000256" key="2">
    <source>
        <dbReference type="ARBA" id="ARBA00022679"/>
    </source>
</evidence>
<keyword evidence="8" id="KW-1185">Reference proteome</keyword>
<dbReference type="InterPro" id="IPR008266">
    <property type="entry name" value="Tyr_kinase_AS"/>
</dbReference>
<gene>
    <name evidence="7" type="ORF">M9Y10_013400</name>
</gene>